<accession>A0A3P1SCX4</accession>
<sequence>MTEVEIYADDAHGMRLVGRAFFTRDRRKVSTTFVDEASYLSQGGMNIDPSLQLVAGAQYFDG</sequence>
<name>A0A3P1SCX4_9ACTO</name>
<keyword evidence="2" id="KW-1185">Reference proteome</keyword>
<evidence type="ECO:0000313" key="2">
    <source>
        <dbReference type="Proteomes" id="UP000280444"/>
    </source>
</evidence>
<dbReference type="EMBL" id="RQZF01000010">
    <property type="protein sequence ID" value="RRC94750.1"/>
    <property type="molecule type" value="Genomic_DNA"/>
</dbReference>
<dbReference type="Proteomes" id="UP000280444">
    <property type="component" value="Unassembled WGS sequence"/>
</dbReference>
<dbReference type="OrthoDB" id="3182374at2"/>
<gene>
    <name evidence="1" type="ORF">EII11_08620</name>
</gene>
<evidence type="ECO:0000313" key="1">
    <source>
        <dbReference type="EMBL" id="RRC94750.1"/>
    </source>
</evidence>
<protein>
    <submittedName>
        <fullName evidence="1">Uncharacterized protein</fullName>
    </submittedName>
</protein>
<dbReference type="RefSeq" id="WP_124871602.1">
    <property type="nucleotide sequence ID" value="NZ_RQZF01000010.1"/>
</dbReference>
<comment type="caution">
    <text evidence="1">The sequence shown here is derived from an EMBL/GenBank/DDBJ whole genome shotgun (WGS) entry which is preliminary data.</text>
</comment>
<dbReference type="AlphaFoldDB" id="A0A3P1SCX4"/>
<reference evidence="1 2" key="1">
    <citation type="submission" date="2018-11" db="EMBL/GenBank/DDBJ databases">
        <title>Genomes From Bacteria Associated with the Canine Oral Cavity: a Test Case for Automated Genome-Based Taxonomic Assignment.</title>
        <authorList>
            <person name="Coil D.A."/>
            <person name="Jospin G."/>
            <person name="Darling A.E."/>
            <person name="Wallis C."/>
            <person name="Davis I.J."/>
            <person name="Harris S."/>
            <person name="Eisen J.A."/>
            <person name="Holcombe L.J."/>
            <person name="O'Flynn C."/>
        </authorList>
    </citation>
    <scope>NUCLEOTIDE SEQUENCE [LARGE SCALE GENOMIC DNA]</scope>
    <source>
        <strain evidence="1 2">OH770</strain>
    </source>
</reference>
<proteinExistence type="predicted"/>
<organism evidence="1 2">
    <name type="scientific">Schaalia canis</name>
    <dbReference type="NCBI Taxonomy" id="100469"/>
    <lineage>
        <taxon>Bacteria</taxon>
        <taxon>Bacillati</taxon>
        <taxon>Actinomycetota</taxon>
        <taxon>Actinomycetes</taxon>
        <taxon>Actinomycetales</taxon>
        <taxon>Actinomycetaceae</taxon>
        <taxon>Schaalia</taxon>
    </lineage>
</organism>